<evidence type="ECO:0008006" key="4">
    <source>
        <dbReference type="Google" id="ProtNLM"/>
    </source>
</evidence>
<dbReference type="AlphaFoldDB" id="A0A096BFL9"/>
<dbReference type="RefSeq" id="WP_035164658.1">
    <property type="nucleotide sequence ID" value="NZ_AZTB01000070.1"/>
</dbReference>
<dbReference type="STRING" id="1156417.Y919_10740"/>
<name>A0A096BFL9_9FIRM</name>
<gene>
    <name evidence="2" type="ORF">Y919_10740</name>
</gene>
<feature type="coiled-coil region" evidence="1">
    <location>
        <begin position="295"/>
        <end position="333"/>
    </location>
</feature>
<comment type="caution">
    <text evidence="2">The sequence shown here is derived from an EMBL/GenBank/DDBJ whole genome shotgun (WGS) entry which is preliminary data.</text>
</comment>
<organism evidence="2 3">
    <name type="scientific">Caloranaerobacter azorensis H53214</name>
    <dbReference type="NCBI Taxonomy" id="1156417"/>
    <lineage>
        <taxon>Bacteria</taxon>
        <taxon>Bacillati</taxon>
        <taxon>Bacillota</taxon>
        <taxon>Tissierellia</taxon>
        <taxon>Tissierellales</taxon>
        <taxon>Thermohalobacteraceae</taxon>
        <taxon>Caloranaerobacter</taxon>
    </lineage>
</organism>
<evidence type="ECO:0000313" key="2">
    <source>
        <dbReference type="EMBL" id="KGG79647.1"/>
    </source>
</evidence>
<evidence type="ECO:0000313" key="3">
    <source>
        <dbReference type="Proteomes" id="UP000029622"/>
    </source>
</evidence>
<evidence type="ECO:0000256" key="1">
    <source>
        <dbReference type="SAM" id="Coils"/>
    </source>
</evidence>
<dbReference type="InterPro" id="IPR027417">
    <property type="entry name" value="P-loop_NTPase"/>
</dbReference>
<protein>
    <recommendedName>
        <fullName evidence="4">ATPase</fullName>
    </recommendedName>
</protein>
<dbReference type="Proteomes" id="UP000029622">
    <property type="component" value="Unassembled WGS sequence"/>
</dbReference>
<dbReference type="EMBL" id="AZTB01000070">
    <property type="protein sequence ID" value="KGG79647.1"/>
    <property type="molecule type" value="Genomic_DNA"/>
</dbReference>
<dbReference type="SUPFAM" id="SSF52540">
    <property type="entry name" value="P-loop containing nucleoside triphosphate hydrolases"/>
    <property type="match status" value="3"/>
</dbReference>
<accession>A0A096BFL9</accession>
<proteinExistence type="predicted"/>
<keyword evidence="1" id="KW-0175">Coiled coil</keyword>
<sequence>MKGKIKRVFPGGNTSKGFYSYYDYIIEDDANRIFVVKGGPGVGKSSMMKRVAQDLLELGYDIEYHHCSSDNNSIDGIVIPELNVAMIDGTAPHIVDPKNPGAVDEIIHLGDYWNVDKMERNKENVLKTNKEVGRLFRTAYKYLEAAKSIYEDIIDKNSEAMDFGKVNIETQKLIEEILEDINISEEPGKDRHLFGSAYTPKGWVEFTDTILQDAERIYYIKGDIGTGKSTLLERVYKEAQRRGLDVEVYHTPLIPEKIETIFIKGINVGLTISEMFKDDNKKVIDLNRFLNMEVIEKYQSELEYDKEIMNNLIENAIKTIKKAKETHDLLETNYVPNMNFDEVERARKEIVRRILRYKNRIR</sequence>
<reference evidence="2 3" key="1">
    <citation type="submission" date="2013-12" db="EMBL/GenBank/DDBJ databases">
        <title>Draft genome sequence of Caloranaerobacter sp. H53214.</title>
        <authorList>
            <person name="Jiang L.J."/>
            <person name="Shao Z.Z."/>
            <person name="Long M.N."/>
        </authorList>
    </citation>
    <scope>NUCLEOTIDE SEQUENCE [LARGE SCALE GENOMIC DNA]</scope>
    <source>
        <strain evidence="2 3">H53214</strain>
    </source>
</reference>